<proteinExistence type="predicted"/>
<evidence type="ECO:0000313" key="1">
    <source>
        <dbReference type="EMBL" id="JAH12994.1"/>
    </source>
</evidence>
<dbReference type="EMBL" id="GBXM01095583">
    <property type="protein sequence ID" value="JAH12994.1"/>
    <property type="molecule type" value="Transcribed_RNA"/>
</dbReference>
<dbReference type="AlphaFoldDB" id="A0A0E9Q8C1"/>
<reference evidence="1" key="2">
    <citation type="journal article" date="2015" name="Fish Shellfish Immunol.">
        <title>Early steps in the European eel (Anguilla anguilla)-Vibrio vulnificus interaction in the gills: Role of the RtxA13 toxin.</title>
        <authorList>
            <person name="Callol A."/>
            <person name="Pajuelo D."/>
            <person name="Ebbesson L."/>
            <person name="Teles M."/>
            <person name="MacKenzie S."/>
            <person name="Amaro C."/>
        </authorList>
    </citation>
    <scope>NUCLEOTIDE SEQUENCE</scope>
</reference>
<sequence length="38" mass="4450">MIRYLFFIHEKPGSCETIQIKVTVYSELTGKPHVFSHL</sequence>
<accession>A0A0E9Q8C1</accession>
<name>A0A0E9Q8C1_ANGAN</name>
<protein>
    <submittedName>
        <fullName evidence="1">Uncharacterized protein</fullName>
    </submittedName>
</protein>
<organism evidence="1">
    <name type="scientific">Anguilla anguilla</name>
    <name type="common">European freshwater eel</name>
    <name type="synonym">Muraena anguilla</name>
    <dbReference type="NCBI Taxonomy" id="7936"/>
    <lineage>
        <taxon>Eukaryota</taxon>
        <taxon>Metazoa</taxon>
        <taxon>Chordata</taxon>
        <taxon>Craniata</taxon>
        <taxon>Vertebrata</taxon>
        <taxon>Euteleostomi</taxon>
        <taxon>Actinopterygii</taxon>
        <taxon>Neopterygii</taxon>
        <taxon>Teleostei</taxon>
        <taxon>Anguilliformes</taxon>
        <taxon>Anguillidae</taxon>
        <taxon>Anguilla</taxon>
    </lineage>
</organism>
<reference evidence="1" key="1">
    <citation type="submission" date="2014-11" db="EMBL/GenBank/DDBJ databases">
        <authorList>
            <person name="Amaro Gonzalez C."/>
        </authorList>
    </citation>
    <scope>NUCLEOTIDE SEQUENCE</scope>
</reference>